<comment type="caution">
    <text evidence="7">The sequence shown here is derived from an EMBL/GenBank/DDBJ whole genome shotgun (WGS) entry which is preliminary data.</text>
</comment>
<evidence type="ECO:0000259" key="6">
    <source>
        <dbReference type="PROSITE" id="PS50072"/>
    </source>
</evidence>
<evidence type="ECO:0000256" key="3">
    <source>
        <dbReference type="ARBA" id="ARBA00023110"/>
    </source>
</evidence>
<dbReference type="SUPFAM" id="SSF50891">
    <property type="entry name" value="Cyclophilin-like"/>
    <property type="match status" value="1"/>
</dbReference>
<reference evidence="7 8" key="1">
    <citation type="submission" date="2017-11" db="EMBL/GenBank/DDBJ databases">
        <title>Genome-resolved metagenomics identifies genetic mobility, metabolic interactions, and unexpected diversity in perchlorate-reducing communities.</title>
        <authorList>
            <person name="Barnum T.P."/>
            <person name="Figueroa I.A."/>
            <person name="Carlstrom C.I."/>
            <person name="Lucas L.N."/>
            <person name="Engelbrektson A.L."/>
            <person name="Coates J.D."/>
        </authorList>
    </citation>
    <scope>NUCLEOTIDE SEQUENCE [LARGE SCALE GENOMIC DNA]</scope>
    <source>
        <strain evidence="7">BM706</strain>
    </source>
</reference>
<evidence type="ECO:0000313" key="7">
    <source>
        <dbReference type="EMBL" id="PLX17295.1"/>
    </source>
</evidence>
<dbReference type="GO" id="GO:0006457">
    <property type="term" value="P:protein folding"/>
    <property type="evidence" value="ECO:0007669"/>
    <property type="project" value="InterPro"/>
</dbReference>
<dbReference type="InterPro" id="IPR020892">
    <property type="entry name" value="Cyclophilin-type_PPIase_CS"/>
</dbReference>
<evidence type="ECO:0000256" key="5">
    <source>
        <dbReference type="RuleBase" id="RU363019"/>
    </source>
</evidence>
<evidence type="ECO:0000256" key="2">
    <source>
        <dbReference type="ARBA" id="ARBA00007365"/>
    </source>
</evidence>
<dbReference type="Pfam" id="PF00160">
    <property type="entry name" value="Pro_isomerase"/>
    <property type="match status" value="1"/>
</dbReference>
<comment type="catalytic activity">
    <reaction evidence="5">
        <text>[protein]-peptidylproline (omega=180) = [protein]-peptidylproline (omega=0)</text>
        <dbReference type="Rhea" id="RHEA:16237"/>
        <dbReference type="Rhea" id="RHEA-COMP:10747"/>
        <dbReference type="Rhea" id="RHEA-COMP:10748"/>
        <dbReference type="ChEBI" id="CHEBI:83833"/>
        <dbReference type="ChEBI" id="CHEBI:83834"/>
        <dbReference type="EC" id="5.2.1.8"/>
    </reaction>
</comment>
<keyword evidence="4 5" id="KW-0413">Isomerase</keyword>
<dbReference type="AlphaFoldDB" id="A0A2N5ZF53"/>
<dbReference type="PANTHER" id="PTHR45625:SF4">
    <property type="entry name" value="PEPTIDYLPROLYL ISOMERASE DOMAIN AND WD REPEAT-CONTAINING PROTEIN 1"/>
    <property type="match status" value="1"/>
</dbReference>
<dbReference type="PROSITE" id="PS50072">
    <property type="entry name" value="CSA_PPIASE_2"/>
    <property type="match status" value="1"/>
</dbReference>
<sequence length="198" mass="21912">MIAMANENKPIKILFDTTLGTFEVEVYPDVAPMTVKNFVDLSKQGYYDGVIFHRVIDDFMIQGGDPTGTGRGGESIWKKGFRDEISAKALGLDKKMAQGTNISVQKALESQGYSFNDELPSMHCKYGTLCMANAGPNTNGSQFFIVVKDECSWLDGKHTVFGKVVENMDVVDKIALTKVDAYDRPIEKVVINKVKVID</sequence>
<proteinExistence type="inferred from homology"/>
<keyword evidence="3 5" id="KW-0697">Rotamase</keyword>
<comment type="function">
    <text evidence="1 5">PPIases accelerate the folding of proteins. It catalyzes the cis-trans isomerization of proline imidic peptide bonds in oligopeptides.</text>
</comment>
<comment type="similarity">
    <text evidence="2 5">Belongs to the cyclophilin-type PPIase family.</text>
</comment>
<dbReference type="InterPro" id="IPR029000">
    <property type="entry name" value="Cyclophilin-like_dom_sf"/>
</dbReference>
<protein>
    <recommendedName>
        <fullName evidence="5">Peptidyl-prolyl cis-trans isomerase</fullName>
        <shortName evidence="5">PPIase</shortName>
        <ecNumber evidence="5">5.2.1.8</ecNumber>
    </recommendedName>
</protein>
<dbReference type="PANTHER" id="PTHR45625">
    <property type="entry name" value="PEPTIDYL-PROLYL CIS-TRANS ISOMERASE-RELATED"/>
    <property type="match status" value="1"/>
</dbReference>
<gene>
    <name evidence="7" type="ORF">C0601_07920</name>
</gene>
<organism evidence="7 8">
    <name type="scientific">Muiribacterium halophilum</name>
    <dbReference type="NCBI Taxonomy" id="2053465"/>
    <lineage>
        <taxon>Bacteria</taxon>
        <taxon>Candidatus Muiribacteriota</taxon>
        <taxon>Candidatus Muiribacteriia</taxon>
        <taxon>Candidatus Muiribacteriales</taxon>
        <taxon>Candidatus Muiribacteriaceae</taxon>
        <taxon>Candidatus Muiribacterium</taxon>
    </lineage>
</organism>
<dbReference type="InterPro" id="IPR024936">
    <property type="entry name" value="Cyclophilin-type_PPIase"/>
</dbReference>
<dbReference type="PIRSF" id="PIRSF001467">
    <property type="entry name" value="Peptidylpro_ismrse"/>
    <property type="match status" value="1"/>
</dbReference>
<evidence type="ECO:0000313" key="8">
    <source>
        <dbReference type="Proteomes" id="UP000234857"/>
    </source>
</evidence>
<dbReference type="GO" id="GO:0003755">
    <property type="term" value="F:peptidyl-prolyl cis-trans isomerase activity"/>
    <property type="evidence" value="ECO:0007669"/>
    <property type="project" value="UniProtKB-UniRule"/>
</dbReference>
<name>A0A2N5ZF53_MUIH1</name>
<dbReference type="InterPro" id="IPR002130">
    <property type="entry name" value="Cyclophilin-type_PPIase_dom"/>
</dbReference>
<dbReference type="InterPro" id="IPR044666">
    <property type="entry name" value="Cyclophilin_A-like"/>
</dbReference>
<dbReference type="PRINTS" id="PR00153">
    <property type="entry name" value="CSAPPISMRASE"/>
</dbReference>
<feature type="domain" description="PPIase cyclophilin-type" evidence="6">
    <location>
        <begin position="16"/>
        <end position="196"/>
    </location>
</feature>
<evidence type="ECO:0000256" key="1">
    <source>
        <dbReference type="ARBA" id="ARBA00002388"/>
    </source>
</evidence>
<dbReference type="EMBL" id="PKTG01000091">
    <property type="protein sequence ID" value="PLX17295.1"/>
    <property type="molecule type" value="Genomic_DNA"/>
</dbReference>
<dbReference type="Gene3D" id="2.40.100.10">
    <property type="entry name" value="Cyclophilin-like"/>
    <property type="match status" value="1"/>
</dbReference>
<dbReference type="Proteomes" id="UP000234857">
    <property type="component" value="Unassembled WGS sequence"/>
</dbReference>
<dbReference type="PROSITE" id="PS00170">
    <property type="entry name" value="CSA_PPIASE_1"/>
    <property type="match status" value="1"/>
</dbReference>
<dbReference type="EC" id="5.2.1.8" evidence="5"/>
<accession>A0A2N5ZF53</accession>
<evidence type="ECO:0000256" key="4">
    <source>
        <dbReference type="ARBA" id="ARBA00023235"/>
    </source>
</evidence>